<sequence length="442" mass="50446">MEKEIVISNVQSGSIAEEVGISVGDILVSINEVEIKDIIEYRYIVCEEFLTVIIRKPDGEEWEIEIEKDYYEDIGIDFEDPIIDHAKRCHNKCIFCFIDQLPKNLRETLYFKDDDSRLSFLQGNFVTLTNMKDEDIERIIKYRISPINISVHTTNPDLRRIMLNNKDAGLIMERLKRLSENGIDMNCQIVLCPGINDGEELNKTVKDLFSLYPNVSNVAIVPVGVTRYREGLHKMQTFTNETSINVIDMIEKLQKEIVKEVGEPFVRLADEFYVMANRSLPSISHYGDFHQIEDGIGMIRYLESCVDEDLINSDVNGNNIEIGFVTGESAYSYIRSVADKIESKLNLKINVHMIKNNFFGGEITVAGLIVGSDIIAHFKDKKVEDFLILPSNMLKADEDIFLDDTTLDELKDKLGVKIIKCKYTGEDLVGKIIDEVITCQNQ</sequence>
<organism evidence="2 3">
    <name type="scientific">Clostridium cylindrosporum DSM 605</name>
    <dbReference type="NCBI Taxonomy" id="1121307"/>
    <lineage>
        <taxon>Bacteria</taxon>
        <taxon>Bacillati</taxon>
        <taxon>Bacillota</taxon>
        <taxon>Clostridia</taxon>
        <taxon>Eubacteriales</taxon>
        <taxon>Clostridiaceae</taxon>
        <taxon>Clostridium</taxon>
    </lineage>
</organism>
<dbReference type="PROSITE" id="PS50106">
    <property type="entry name" value="PDZ"/>
    <property type="match status" value="1"/>
</dbReference>
<evidence type="ECO:0000313" key="3">
    <source>
        <dbReference type="Proteomes" id="UP000036756"/>
    </source>
</evidence>
<dbReference type="Proteomes" id="UP000036756">
    <property type="component" value="Unassembled WGS sequence"/>
</dbReference>
<evidence type="ECO:0000313" key="2">
    <source>
        <dbReference type="EMBL" id="KMT21425.1"/>
    </source>
</evidence>
<keyword evidence="3" id="KW-1185">Reference proteome</keyword>
<feature type="domain" description="PDZ" evidence="1">
    <location>
        <begin position="1"/>
        <end position="38"/>
    </location>
</feature>
<accession>A0A0J8D5L4</accession>
<dbReference type="STRING" id="1121307.CLCY_2c01850"/>
<dbReference type="Pfam" id="PF04459">
    <property type="entry name" value="DUF512"/>
    <property type="match status" value="1"/>
</dbReference>
<dbReference type="InterPro" id="IPR058240">
    <property type="entry name" value="rSAM_sf"/>
</dbReference>
<dbReference type="RefSeq" id="WP_048570864.1">
    <property type="nucleotide sequence ID" value="NZ_LFVU01000027.1"/>
</dbReference>
<proteinExistence type="predicted"/>
<dbReference type="Pfam" id="PF19238">
    <property type="entry name" value="Radical_SAM_2"/>
    <property type="match status" value="1"/>
</dbReference>
<reference evidence="2 3" key="1">
    <citation type="submission" date="2015-06" db="EMBL/GenBank/DDBJ databases">
        <title>Draft genome sequence of the purine-degrading Clostridium cylindrosporum HC-1 (DSM 605).</title>
        <authorList>
            <person name="Poehlein A."/>
            <person name="Schiel-Bengelsdorf B."/>
            <person name="Bengelsdorf F."/>
            <person name="Daniel R."/>
            <person name="Duerre P."/>
        </authorList>
    </citation>
    <scope>NUCLEOTIDE SEQUENCE [LARGE SCALE GENOMIC DNA]</scope>
    <source>
        <strain evidence="2 3">DSM 605</strain>
    </source>
</reference>
<dbReference type="PATRIC" id="fig|1121307.3.peg.1042"/>
<name>A0A0J8D5L4_CLOCY</name>
<dbReference type="Pfam" id="PF17820">
    <property type="entry name" value="PDZ_6"/>
    <property type="match status" value="1"/>
</dbReference>
<dbReference type="Gene3D" id="3.20.20.70">
    <property type="entry name" value="Aldolase class I"/>
    <property type="match status" value="1"/>
</dbReference>
<comment type="caution">
    <text evidence="2">The sequence shown here is derived from an EMBL/GenBank/DDBJ whole genome shotgun (WGS) entry which is preliminary data.</text>
</comment>
<dbReference type="InterPro" id="IPR036034">
    <property type="entry name" value="PDZ_sf"/>
</dbReference>
<gene>
    <name evidence="2" type="ORF">CLCY_2c01850</name>
</gene>
<dbReference type="InterPro" id="IPR045375">
    <property type="entry name" value="Put_radical_SAM-like_N"/>
</dbReference>
<dbReference type="EMBL" id="LFVU01000027">
    <property type="protein sequence ID" value="KMT21425.1"/>
    <property type="molecule type" value="Genomic_DNA"/>
</dbReference>
<dbReference type="InterPro" id="IPR007549">
    <property type="entry name" value="DUF512"/>
</dbReference>
<dbReference type="Gene3D" id="2.30.42.10">
    <property type="match status" value="1"/>
</dbReference>
<dbReference type="AlphaFoldDB" id="A0A0J8D5L4"/>
<dbReference type="SUPFAM" id="SSF102114">
    <property type="entry name" value="Radical SAM enzymes"/>
    <property type="match status" value="1"/>
</dbReference>
<dbReference type="InterPro" id="IPR001478">
    <property type="entry name" value="PDZ"/>
</dbReference>
<dbReference type="OrthoDB" id="9774724at2"/>
<dbReference type="InterPro" id="IPR013785">
    <property type="entry name" value="Aldolase_TIM"/>
</dbReference>
<protein>
    <submittedName>
        <fullName evidence="2">Fe-S oxidoreductase, NifB/MoaA family</fullName>
    </submittedName>
</protein>
<dbReference type="SUPFAM" id="SSF50156">
    <property type="entry name" value="PDZ domain-like"/>
    <property type="match status" value="1"/>
</dbReference>
<dbReference type="InterPro" id="IPR041489">
    <property type="entry name" value="PDZ_6"/>
</dbReference>
<evidence type="ECO:0000259" key="1">
    <source>
        <dbReference type="PROSITE" id="PS50106"/>
    </source>
</evidence>